<evidence type="ECO:0000313" key="8">
    <source>
        <dbReference type="Proteomes" id="UP000265618"/>
    </source>
</evidence>
<dbReference type="PANTHER" id="PTHR23026">
    <property type="entry name" value="NADPH NITROREDUCTASE"/>
    <property type="match status" value="1"/>
</dbReference>
<keyword evidence="4" id="KW-0560">Oxidoreductase</keyword>
<comment type="similarity">
    <text evidence="1">Belongs to the nitroreductase family.</text>
</comment>
<dbReference type="InterPro" id="IPR050627">
    <property type="entry name" value="Nitroreductase/BluB"/>
</dbReference>
<feature type="domain" description="Nitroreductase" evidence="5">
    <location>
        <begin position="81"/>
        <end position="136"/>
    </location>
</feature>
<dbReference type="InterPro" id="IPR000415">
    <property type="entry name" value="Nitroreductase-like"/>
</dbReference>
<dbReference type="EMBL" id="BDIP01000371">
    <property type="protein sequence ID" value="GIQ81356.1"/>
    <property type="molecule type" value="Genomic_DNA"/>
</dbReference>
<evidence type="ECO:0000256" key="4">
    <source>
        <dbReference type="ARBA" id="ARBA00023002"/>
    </source>
</evidence>
<dbReference type="AlphaFoldDB" id="A0A9K3CLN4"/>
<comment type="caution">
    <text evidence="6">The sequence shown here is derived from an EMBL/GenBank/DDBJ whole genome shotgun (WGS) entry which is preliminary data.</text>
</comment>
<dbReference type="OrthoDB" id="10265862at2759"/>
<proteinExistence type="inferred from homology"/>
<keyword evidence="3" id="KW-0288">FMN</keyword>
<dbReference type="Gene3D" id="3.40.109.10">
    <property type="entry name" value="NADH Oxidase"/>
    <property type="match status" value="2"/>
</dbReference>
<organism evidence="6 8">
    <name type="scientific">Kipferlia bialata</name>
    <dbReference type="NCBI Taxonomy" id="797122"/>
    <lineage>
        <taxon>Eukaryota</taxon>
        <taxon>Metamonada</taxon>
        <taxon>Carpediemonas-like organisms</taxon>
        <taxon>Kipferlia</taxon>
    </lineage>
</organism>
<evidence type="ECO:0000259" key="5">
    <source>
        <dbReference type="Pfam" id="PF00881"/>
    </source>
</evidence>
<sequence>MSPPKMDLMECILTRKSVRHFDITRPVPKSTLLYLVQAGCAAPTGCNAQPWHFVIVTNRVVLDKVADTLESIQRPLVKFVREDCACATQNILLAAHAHGLGAVWTTTYPGDRSDRVRNLLSLPATLVPMCVVPIGYASEG</sequence>
<dbReference type="InterPro" id="IPR029479">
    <property type="entry name" value="Nitroreductase"/>
</dbReference>
<dbReference type="EMBL" id="BDIP01000002">
    <property type="protein sequence ID" value="GIQ79396.1"/>
    <property type="molecule type" value="Genomic_DNA"/>
</dbReference>
<name>A0A9K3CLN4_9EUKA</name>
<reference evidence="6" key="1">
    <citation type="submission" date="2016-10" db="EMBL/GenBank/DDBJ databases">
        <authorList>
            <person name="Tanifuji G."/>
            <person name="Kume K."/>
            <person name="Nakayama T."/>
            <person name="Takabayashi S."/>
            <person name="Hashimoto T."/>
        </authorList>
    </citation>
    <scope>NUCLEOTIDE SEQUENCE</scope>
    <source>
        <strain evidence="6">NY0173</strain>
    </source>
</reference>
<feature type="domain" description="Nitroreductase" evidence="5">
    <location>
        <begin position="12"/>
        <end position="69"/>
    </location>
</feature>
<evidence type="ECO:0000256" key="1">
    <source>
        <dbReference type="ARBA" id="ARBA00007118"/>
    </source>
</evidence>
<accession>A0A9K3CLN4</accession>
<dbReference type="Proteomes" id="UP000265618">
    <property type="component" value="Unassembled WGS sequence"/>
</dbReference>
<keyword evidence="8" id="KW-1185">Reference proteome</keyword>
<dbReference type="PANTHER" id="PTHR23026:SF90">
    <property type="entry name" value="IODOTYROSINE DEIODINASE 1"/>
    <property type="match status" value="1"/>
</dbReference>
<evidence type="ECO:0000256" key="3">
    <source>
        <dbReference type="ARBA" id="ARBA00022643"/>
    </source>
</evidence>
<dbReference type="GO" id="GO:0016491">
    <property type="term" value="F:oxidoreductase activity"/>
    <property type="evidence" value="ECO:0007669"/>
    <property type="project" value="UniProtKB-KW"/>
</dbReference>
<reference evidence="6 8" key="2">
    <citation type="journal article" date="2018" name="PLoS ONE">
        <title>The draft genome of Kipferlia bialata reveals reductive genome evolution in fornicate parasites.</title>
        <authorList>
            <person name="Tanifuji G."/>
            <person name="Takabayashi S."/>
            <person name="Kume K."/>
            <person name="Takagi M."/>
            <person name="Nakayama T."/>
            <person name="Kamikawa R."/>
            <person name="Inagaki Y."/>
            <person name="Hashimoto T."/>
        </authorList>
    </citation>
    <scope>NUCLEOTIDE SEQUENCE [LARGE SCALE GENOMIC DNA]</scope>
    <source>
        <strain evidence="6">NY0173</strain>
    </source>
</reference>
<protein>
    <recommendedName>
        <fullName evidence="5">Nitroreductase domain-containing protein</fullName>
    </recommendedName>
</protein>
<dbReference type="Pfam" id="PF00881">
    <property type="entry name" value="Nitroreductase"/>
    <property type="match status" value="2"/>
</dbReference>
<evidence type="ECO:0000313" key="7">
    <source>
        <dbReference type="EMBL" id="GIQ81356.1"/>
    </source>
</evidence>
<keyword evidence="2" id="KW-0285">Flavoprotein</keyword>
<evidence type="ECO:0000313" key="6">
    <source>
        <dbReference type="EMBL" id="GIQ79396.1"/>
    </source>
</evidence>
<evidence type="ECO:0000256" key="2">
    <source>
        <dbReference type="ARBA" id="ARBA00022630"/>
    </source>
</evidence>
<dbReference type="SUPFAM" id="SSF55469">
    <property type="entry name" value="FMN-dependent nitroreductase-like"/>
    <property type="match status" value="1"/>
</dbReference>
<gene>
    <name evidence="6" type="ORF">KIPB_000038</name>
    <name evidence="7" type="ORF">KIPB_002303</name>
</gene>